<accession>A0A410G6Z7</accession>
<dbReference type="OrthoDB" id="849076at2"/>
<dbReference type="InterPro" id="IPR008972">
    <property type="entry name" value="Cupredoxin"/>
</dbReference>
<organism evidence="3 4">
    <name type="scientific">Aequorivita ciconiae</name>
    <dbReference type="NCBI Taxonomy" id="2494375"/>
    <lineage>
        <taxon>Bacteria</taxon>
        <taxon>Pseudomonadati</taxon>
        <taxon>Bacteroidota</taxon>
        <taxon>Flavobacteriia</taxon>
        <taxon>Flavobacteriales</taxon>
        <taxon>Flavobacteriaceae</taxon>
        <taxon>Aequorivita</taxon>
    </lineage>
</organism>
<evidence type="ECO:0000313" key="3">
    <source>
        <dbReference type="EMBL" id="QAA83057.1"/>
    </source>
</evidence>
<dbReference type="NCBIfam" id="TIGR04183">
    <property type="entry name" value="Por_Secre_tail"/>
    <property type="match status" value="1"/>
</dbReference>
<evidence type="ECO:0000256" key="1">
    <source>
        <dbReference type="ARBA" id="ARBA00022729"/>
    </source>
</evidence>
<keyword evidence="4" id="KW-1185">Reference proteome</keyword>
<protein>
    <submittedName>
        <fullName evidence="3">T9SS type A sorting domain-containing protein</fullName>
    </submittedName>
</protein>
<dbReference type="KEGG" id="aev:EI546_15640"/>
<dbReference type="InterPro" id="IPR026444">
    <property type="entry name" value="Secre_tail"/>
</dbReference>
<proteinExistence type="predicted"/>
<name>A0A410G6Z7_9FLAO</name>
<gene>
    <name evidence="3" type="ORF">EI546_15640</name>
</gene>
<reference evidence="3 4" key="1">
    <citation type="submission" date="2019-01" db="EMBL/GenBank/DDBJ databases">
        <title>Complete genome sequencing of Aequorivita sp. H23M31.</title>
        <authorList>
            <person name="Bae J.-W."/>
        </authorList>
    </citation>
    <scope>NUCLEOTIDE SEQUENCE [LARGE SCALE GENOMIC DNA]</scope>
    <source>
        <strain evidence="3 4">H23M31</strain>
    </source>
</reference>
<evidence type="ECO:0000313" key="4">
    <source>
        <dbReference type="Proteomes" id="UP000285517"/>
    </source>
</evidence>
<dbReference type="RefSeq" id="WP_128251420.1">
    <property type="nucleotide sequence ID" value="NZ_CP034951.1"/>
</dbReference>
<dbReference type="Proteomes" id="UP000285517">
    <property type="component" value="Chromosome"/>
</dbReference>
<dbReference type="Pfam" id="PF18962">
    <property type="entry name" value="Por_Secre_tail"/>
    <property type="match status" value="1"/>
</dbReference>
<dbReference type="SUPFAM" id="SSF49503">
    <property type="entry name" value="Cupredoxins"/>
    <property type="match status" value="1"/>
</dbReference>
<feature type="domain" description="Secretion system C-terminal sorting" evidence="2">
    <location>
        <begin position="122"/>
        <end position="187"/>
    </location>
</feature>
<sequence>MRKITLIIFFLIANILNSQNVYEIFWEQGINSNMASPVIEIGDTVKWIWSDASQKSVTSLPSGKESFDSGMIGGLNKSFSYTFSKTGVTEYENESNPNMSGKVTVMNKLSTEDKFIKNLSFYPNPVRNYLTISSLFKINGYQIYNVLGSMVAEGSSSGRKTTIDMTQLNSGLYFVKVVSGNMQSTLKIAKN</sequence>
<keyword evidence="1" id="KW-0732">Signal</keyword>
<dbReference type="Gene3D" id="2.60.40.420">
    <property type="entry name" value="Cupredoxins - blue copper proteins"/>
    <property type="match status" value="1"/>
</dbReference>
<dbReference type="AlphaFoldDB" id="A0A410G6Z7"/>
<evidence type="ECO:0000259" key="2">
    <source>
        <dbReference type="Pfam" id="PF18962"/>
    </source>
</evidence>
<dbReference type="EMBL" id="CP034951">
    <property type="protein sequence ID" value="QAA83057.1"/>
    <property type="molecule type" value="Genomic_DNA"/>
</dbReference>